<dbReference type="RefSeq" id="WP_168062894.1">
    <property type="nucleotide sequence ID" value="NZ_VTOW01000004.1"/>
</dbReference>
<name>A0A7X6DT94_9BACT</name>
<keyword evidence="2" id="KW-1185">Reference proteome</keyword>
<gene>
    <name evidence="1" type="ORF">MNODULE_19615</name>
</gene>
<evidence type="ECO:0000313" key="1">
    <source>
        <dbReference type="EMBL" id="NKE72965.1"/>
    </source>
</evidence>
<evidence type="ECO:0000313" key="2">
    <source>
        <dbReference type="Proteomes" id="UP000534783"/>
    </source>
</evidence>
<dbReference type="AlphaFoldDB" id="A0A7X6DT94"/>
<dbReference type="Gene3D" id="3.30.420.10">
    <property type="entry name" value="Ribonuclease H-like superfamily/Ribonuclease H"/>
    <property type="match status" value="1"/>
</dbReference>
<protein>
    <submittedName>
        <fullName evidence="1">Crossover junction endodeoxyribonuclease RuvC</fullName>
    </submittedName>
</protein>
<organism evidence="1 2">
    <name type="scientific">Candidatus Manganitrophus noduliformans</name>
    <dbReference type="NCBI Taxonomy" id="2606439"/>
    <lineage>
        <taxon>Bacteria</taxon>
        <taxon>Pseudomonadati</taxon>
        <taxon>Nitrospirota</taxon>
        <taxon>Nitrospiria</taxon>
        <taxon>Candidatus Troglogloeales</taxon>
        <taxon>Candidatus Manganitrophaceae</taxon>
        <taxon>Candidatus Manganitrophus</taxon>
    </lineage>
</organism>
<dbReference type="EMBL" id="VTOW01000004">
    <property type="protein sequence ID" value="NKE72965.1"/>
    <property type="molecule type" value="Genomic_DNA"/>
</dbReference>
<sequence length="149" mass="17177">MLKGPDRLVDWGIKECRGDKNSECLEEIERLIDRYRPDMIAVEDYTARGSRRCGRVRELIFEVLKLATRRKIKIKTVSRINIQKAFSEGGARTKHEIATAIATRFPELGPYLPPERKCYMSEDPRMSVFDAVVLGLAFYEKIPVTTLKQ</sequence>
<accession>A0A7X6DT94</accession>
<comment type="caution">
    <text evidence="1">The sequence shown here is derived from an EMBL/GenBank/DDBJ whole genome shotgun (WGS) entry which is preliminary data.</text>
</comment>
<dbReference type="GO" id="GO:0003676">
    <property type="term" value="F:nucleic acid binding"/>
    <property type="evidence" value="ECO:0007669"/>
    <property type="project" value="InterPro"/>
</dbReference>
<dbReference type="Proteomes" id="UP000534783">
    <property type="component" value="Unassembled WGS sequence"/>
</dbReference>
<dbReference type="InterPro" id="IPR036397">
    <property type="entry name" value="RNaseH_sf"/>
</dbReference>
<reference evidence="1 2" key="1">
    <citation type="journal article" date="2020" name="Nature">
        <title>Bacterial chemolithoautotrophy via manganese oxidation.</title>
        <authorList>
            <person name="Yu H."/>
            <person name="Leadbetter J.R."/>
        </authorList>
    </citation>
    <scope>NUCLEOTIDE SEQUENCE [LARGE SCALE GENOMIC DNA]</scope>
    <source>
        <strain evidence="1 2">Mn-1</strain>
    </source>
</reference>
<proteinExistence type="predicted"/>